<evidence type="ECO:0000313" key="2">
    <source>
        <dbReference type="Proteomes" id="UP001623348"/>
    </source>
</evidence>
<protein>
    <submittedName>
        <fullName evidence="1">Uncharacterized protein</fullName>
    </submittedName>
</protein>
<dbReference type="AlphaFoldDB" id="A0ABC9WGJ5"/>
<sequence length="174" mass="19477">MAESWGKTMPQPVVELPGLCAGNRGRLCPSQLQVQHGFLQKATKQTSSNGNVSLDASPMPLEELLGTTLTQTAKRATLQHGREANKRVIIQDGRRIRFCGLEQGLEWVYGSIKLEEEWARKVSVYEEYRIKLNAELKVEAAAEWICDVTDVVQCFIFISCDEEVGGWRLLEVPG</sequence>
<accession>A0ABC9WGJ5</accession>
<gene>
    <name evidence="1" type="ORF">GRJ2_000900900</name>
</gene>
<reference evidence="1 2" key="1">
    <citation type="submission" date="2024-06" db="EMBL/GenBank/DDBJ databases">
        <title>The draft genome of Grus japonensis, version 3.</title>
        <authorList>
            <person name="Nabeshima K."/>
            <person name="Suzuki S."/>
            <person name="Onuma M."/>
        </authorList>
    </citation>
    <scope>NUCLEOTIDE SEQUENCE [LARGE SCALE GENOMIC DNA]</scope>
    <source>
        <strain evidence="1 2">451A</strain>
    </source>
</reference>
<name>A0ABC9WGJ5_GRUJA</name>
<comment type="caution">
    <text evidence="1">The sequence shown here is derived from an EMBL/GenBank/DDBJ whole genome shotgun (WGS) entry which is preliminary data.</text>
</comment>
<dbReference type="Proteomes" id="UP001623348">
    <property type="component" value="Unassembled WGS sequence"/>
</dbReference>
<organism evidence="1 2">
    <name type="scientific">Grus japonensis</name>
    <name type="common">Japanese crane</name>
    <name type="synonym">Red-crowned crane</name>
    <dbReference type="NCBI Taxonomy" id="30415"/>
    <lineage>
        <taxon>Eukaryota</taxon>
        <taxon>Metazoa</taxon>
        <taxon>Chordata</taxon>
        <taxon>Craniata</taxon>
        <taxon>Vertebrata</taxon>
        <taxon>Euteleostomi</taxon>
        <taxon>Archelosauria</taxon>
        <taxon>Archosauria</taxon>
        <taxon>Dinosauria</taxon>
        <taxon>Saurischia</taxon>
        <taxon>Theropoda</taxon>
        <taxon>Coelurosauria</taxon>
        <taxon>Aves</taxon>
        <taxon>Neognathae</taxon>
        <taxon>Neoaves</taxon>
        <taxon>Gruiformes</taxon>
        <taxon>Gruidae</taxon>
        <taxon>Grus</taxon>
    </lineage>
</organism>
<keyword evidence="2" id="KW-1185">Reference proteome</keyword>
<proteinExistence type="predicted"/>
<dbReference type="EMBL" id="BAAFJT010000002">
    <property type="protein sequence ID" value="GAB0184356.1"/>
    <property type="molecule type" value="Genomic_DNA"/>
</dbReference>
<evidence type="ECO:0000313" key="1">
    <source>
        <dbReference type="EMBL" id="GAB0184356.1"/>
    </source>
</evidence>